<dbReference type="InterPro" id="IPR046462">
    <property type="entry name" value="TerL_nuclease"/>
</dbReference>
<sequence length="528" mass="60356">MTEEKQQPPAWAIKTKSDEQALLEGCYWDQEAADKIIWFIEKHFRSQHIPGKIKLRPTQIQLLQEIEGWRLPDGRRRWRVVNLHCPKKGFGKTLMTAIYAFYSMLASGEPSPTVFTAAANRTNAAQIYKEVKYAFDKANLTDFTRQREHIKEIEIPSTNGHFKSLTADAKSNHGWNVSVLIVDEAHVVPEPLWHALRYATDARNNGLVFVISTAGAEKIGWYYDLYCKSKRVISGEEIDITYLPLVYEADADAKDYDDPAQWRKANPYLGSKEFPEDQFRRDYYSAKAGGIGEYYNFLNLKMNLWISAASGQWFDVSNFDSFKQPMTPEELVNFRCMGGLDLGMTTDPTAWAKMWDLGEGKYYIESKAWVPAESMKYRKSKKLPLFTNYSDIELTDGDMVDADLVKGHILADCKKFNIEGIYADTTSSFVLGNQIMEEGYNFTRVSPSFQTYNPAMLEFKRAYDQGRITHNGSTWLRFCLSNVRIQVSNTNEIRPTKRSKMDLIDGFCAAILRCSVTSKGIKTVSMPS</sequence>
<dbReference type="Gene3D" id="3.40.50.300">
    <property type="entry name" value="P-loop containing nucleotide triphosphate hydrolases"/>
    <property type="match status" value="1"/>
</dbReference>
<dbReference type="Pfam" id="PF20441">
    <property type="entry name" value="TerL_nuclease"/>
    <property type="match status" value="1"/>
</dbReference>
<dbReference type="EMBL" id="CP042425">
    <property type="protein sequence ID" value="QEL16546.1"/>
    <property type="molecule type" value="Genomic_DNA"/>
</dbReference>
<dbReference type="KEGG" id="lrs:PX52LOC_03506"/>
<reference evidence="4" key="1">
    <citation type="submission" date="2019-08" db="EMBL/GenBank/DDBJ databases">
        <title>Limnoglobus roseus gen. nov., sp. nov., a novel freshwater planctomycete with a giant genome from the family Gemmataceae.</title>
        <authorList>
            <person name="Kulichevskaya I.S."/>
            <person name="Naumoff D.G."/>
            <person name="Miroshnikov K."/>
            <person name="Ivanova A."/>
            <person name="Philippov D.A."/>
            <person name="Hakobyan A."/>
            <person name="Rijpstra I.C."/>
            <person name="Sinninghe Damste J.S."/>
            <person name="Liesack W."/>
            <person name="Dedysh S.N."/>
        </authorList>
    </citation>
    <scope>NUCLEOTIDE SEQUENCE [LARGE SCALE GENOMIC DNA]</scope>
    <source>
        <strain evidence="4">PX52</strain>
    </source>
</reference>
<accession>A0A5C1AF05</accession>
<dbReference type="Proteomes" id="UP000324974">
    <property type="component" value="Chromosome"/>
</dbReference>
<evidence type="ECO:0000313" key="4">
    <source>
        <dbReference type="Proteomes" id="UP000324974"/>
    </source>
</evidence>
<dbReference type="RefSeq" id="WP_149111263.1">
    <property type="nucleotide sequence ID" value="NZ_CP042425.1"/>
</dbReference>
<name>A0A5C1AF05_9BACT</name>
<dbReference type="PANTHER" id="PTHR41287:SF1">
    <property type="entry name" value="PROTEIN YMFN"/>
    <property type="match status" value="1"/>
</dbReference>
<dbReference type="InterPro" id="IPR027417">
    <property type="entry name" value="P-loop_NTPase"/>
</dbReference>
<keyword evidence="4" id="KW-1185">Reference proteome</keyword>
<protein>
    <submittedName>
        <fullName evidence="3">Terminase large subunit</fullName>
    </submittedName>
</protein>
<proteinExistence type="predicted"/>
<gene>
    <name evidence="3" type="ORF">PX52LOC_03506</name>
</gene>
<dbReference type="OrthoDB" id="9760250at2"/>
<dbReference type="InterPro" id="IPR005021">
    <property type="entry name" value="Terminase_largesu-like"/>
</dbReference>
<dbReference type="SUPFAM" id="SSF52540">
    <property type="entry name" value="P-loop containing nucleoside triphosphate hydrolases"/>
    <property type="match status" value="1"/>
</dbReference>
<evidence type="ECO:0000313" key="3">
    <source>
        <dbReference type="EMBL" id="QEL16546.1"/>
    </source>
</evidence>
<evidence type="ECO:0000259" key="1">
    <source>
        <dbReference type="Pfam" id="PF03354"/>
    </source>
</evidence>
<organism evidence="3 4">
    <name type="scientific">Limnoglobus roseus</name>
    <dbReference type="NCBI Taxonomy" id="2598579"/>
    <lineage>
        <taxon>Bacteria</taxon>
        <taxon>Pseudomonadati</taxon>
        <taxon>Planctomycetota</taxon>
        <taxon>Planctomycetia</taxon>
        <taxon>Gemmatales</taxon>
        <taxon>Gemmataceae</taxon>
        <taxon>Limnoglobus</taxon>
    </lineage>
</organism>
<dbReference type="Pfam" id="PF03354">
    <property type="entry name" value="TerL_ATPase"/>
    <property type="match status" value="1"/>
</dbReference>
<evidence type="ECO:0000259" key="2">
    <source>
        <dbReference type="Pfam" id="PF20441"/>
    </source>
</evidence>
<feature type="domain" description="Terminase large subunit-like endonuclease" evidence="2">
    <location>
        <begin position="240"/>
        <end position="511"/>
    </location>
</feature>
<dbReference type="GO" id="GO:0004519">
    <property type="term" value="F:endonuclease activity"/>
    <property type="evidence" value="ECO:0007669"/>
    <property type="project" value="InterPro"/>
</dbReference>
<dbReference type="PANTHER" id="PTHR41287">
    <property type="match status" value="1"/>
</dbReference>
<dbReference type="AlphaFoldDB" id="A0A5C1AF05"/>
<dbReference type="InterPro" id="IPR046461">
    <property type="entry name" value="TerL_ATPase"/>
</dbReference>
<feature type="domain" description="Terminase large subunit-like ATPase" evidence="1">
    <location>
        <begin position="66"/>
        <end position="229"/>
    </location>
</feature>